<dbReference type="GO" id="GO:0048468">
    <property type="term" value="P:cell development"/>
    <property type="evidence" value="ECO:0007669"/>
    <property type="project" value="UniProtKB-ARBA"/>
</dbReference>
<dbReference type="EMBL" id="BT076571">
    <property type="protein sequence ID" value="ACO10995.1"/>
    <property type="molecule type" value="mRNA"/>
</dbReference>
<dbReference type="SUPFAM" id="SSF54695">
    <property type="entry name" value="POZ domain"/>
    <property type="match status" value="1"/>
</dbReference>
<feature type="region of interest" description="Disordered" evidence="2">
    <location>
        <begin position="115"/>
        <end position="171"/>
    </location>
</feature>
<organism evidence="4">
    <name type="scientific">Caligus rogercresseyi</name>
    <name type="common">Sea louse</name>
    <dbReference type="NCBI Taxonomy" id="217165"/>
    <lineage>
        <taxon>Eukaryota</taxon>
        <taxon>Metazoa</taxon>
        <taxon>Ecdysozoa</taxon>
        <taxon>Arthropoda</taxon>
        <taxon>Crustacea</taxon>
        <taxon>Multicrustacea</taxon>
        <taxon>Hexanauplia</taxon>
        <taxon>Copepoda</taxon>
        <taxon>Siphonostomatoida</taxon>
        <taxon>Caligidae</taxon>
        <taxon>Caligus</taxon>
    </lineage>
</organism>
<dbReference type="GO" id="GO:0048513">
    <property type="term" value="P:animal organ development"/>
    <property type="evidence" value="ECO:0007669"/>
    <property type="project" value="UniProtKB-ARBA"/>
</dbReference>
<dbReference type="PROSITE" id="PS50097">
    <property type="entry name" value="BTB"/>
    <property type="match status" value="1"/>
</dbReference>
<dbReference type="GO" id="GO:0005634">
    <property type="term" value="C:nucleus"/>
    <property type="evidence" value="ECO:0007669"/>
    <property type="project" value="TreeGrafter"/>
</dbReference>
<dbReference type="GO" id="GO:0003006">
    <property type="term" value="P:developmental process involved in reproduction"/>
    <property type="evidence" value="ECO:0007669"/>
    <property type="project" value="UniProtKB-ARBA"/>
</dbReference>
<reference evidence="4" key="1">
    <citation type="submission" date="2009-03" db="EMBL/GenBank/DDBJ databases">
        <title>Caligus rogercresseyi ESTs and full-length cDNAs.</title>
        <authorList>
            <person name="Yasuike M."/>
            <person name="von Schalburg K."/>
            <person name="Cooper G."/>
            <person name="Leong J."/>
            <person name="Jones S.R.M."/>
            <person name="Koop B.F."/>
        </authorList>
    </citation>
    <scope>NUCLEOTIDE SEQUENCE</scope>
    <source>
        <tissue evidence="4">Whole tissue</tissue>
    </source>
</reference>
<dbReference type="PANTHER" id="PTHR23110:SF98">
    <property type="entry name" value="PRE-LOLA-G, ISOFORM C-RELATED"/>
    <property type="match status" value="1"/>
</dbReference>
<feature type="region of interest" description="Disordered" evidence="2">
    <location>
        <begin position="240"/>
        <end position="264"/>
    </location>
</feature>
<sequence>MGFMERLHLRWNDFEPNIKLGFSELRQDEDFYDVTLACESKQVKAHKVILSACSPFFRSLIKSVSHAHPLLYLRGIKFSHLEALLSFMYNGEVSVTQEELTEFLSIAKELKIRGLTQEGSSSSSSGAVVHKEETPTPPPNKRPRLNHKPASNAPSLIKPGSSRDPPEPISSDDIEILAPIKAEHSQSLSQQSSSSKHAPPSYDTEFHEEKHIPEDEESANFPSRVEDGMEAEEDVDFLNTEEQHSSSYTSDHPTPIAPMNENEGSTQDMNAAFDMEIKKCFKKLGPMQYGCMKCNYRASRRSSMMRHVECNHFVSRGFPCGTCGFLCKTRPSLRTHIFRRHKKATQFFPVGGEES</sequence>
<keyword evidence="1" id="KW-0539">Nucleus</keyword>
<dbReference type="PANTHER" id="PTHR23110">
    <property type="entry name" value="BTB DOMAIN TRANSCRIPTION FACTOR"/>
    <property type="match status" value="1"/>
</dbReference>
<evidence type="ECO:0000256" key="2">
    <source>
        <dbReference type="SAM" id="MobiDB-lite"/>
    </source>
</evidence>
<dbReference type="Gene3D" id="3.30.710.10">
    <property type="entry name" value="Potassium Channel Kv1.1, Chain A"/>
    <property type="match status" value="1"/>
</dbReference>
<feature type="compositionally biased region" description="Basic and acidic residues" evidence="2">
    <location>
        <begin position="204"/>
        <end position="213"/>
    </location>
</feature>
<dbReference type="Gene3D" id="3.30.160.60">
    <property type="entry name" value="Classic Zinc Finger"/>
    <property type="match status" value="1"/>
</dbReference>
<dbReference type="CDD" id="cd18315">
    <property type="entry name" value="BTB_POZ_BAB-like"/>
    <property type="match status" value="1"/>
</dbReference>
<dbReference type="GO" id="GO:0006357">
    <property type="term" value="P:regulation of transcription by RNA polymerase II"/>
    <property type="evidence" value="ECO:0007669"/>
    <property type="project" value="TreeGrafter"/>
</dbReference>
<dbReference type="SMART" id="SM00225">
    <property type="entry name" value="BTB"/>
    <property type="match status" value="1"/>
</dbReference>
<dbReference type="InterPro" id="IPR013087">
    <property type="entry name" value="Znf_C2H2_type"/>
</dbReference>
<feature type="region of interest" description="Disordered" evidence="2">
    <location>
        <begin position="183"/>
        <end position="222"/>
    </location>
</feature>
<dbReference type="InterPro" id="IPR011333">
    <property type="entry name" value="SKP1/BTB/POZ_sf"/>
</dbReference>
<dbReference type="AlphaFoldDB" id="C1BPP2"/>
<dbReference type="PROSITE" id="PS00028">
    <property type="entry name" value="ZINC_FINGER_C2H2_1"/>
    <property type="match status" value="1"/>
</dbReference>
<evidence type="ECO:0000256" key="1">
    <source>
        <dbReference type="ARBA" id="ARBA00023242"/>
    </source>
</evidence>
<dbReference type="InterPro" id="IPR051095">
    <property type="entry name" value="Dros_DevTransReg"/>
</dbReference>
<gene>
    <name evidence="4" type="primary">BRC4</name>
</gene>
<dbReference type="InterPro" id="IPR000210">
    <property type="entry name" value="BTB/POZ_dom"/>
</dbReference>
<feature type="domain" description="BTB" evidence="3">
    <location>
        <begin position="32"/>
        <end position="97"/>
    </location>
</feature>
<accession>C1BPP2</accession>
<feature type="compositionally biased region" description="Low complexity" evidence="2">
    <location>
        <begin position="185"/>
        <end position="195"/>
    </location>
</feature>
<proteinExistence type="evidence at transcript level"/>
<dbReference type="Pfam" id="PF00651">
    <property type="entry name" value="BTB"/>
    <property type="match status" value="1"/>
</dbReference>
<dbReference type="SMART" id="SM00355">
    <property type="entry name" value="ZnF_C2H2"/>
    <property type="match status" value="2"/>
</dbReference>
<protein>
    <submittedName>
        <fullName evidence="4">Broad-complex core protein isoform 6</fullName>
    </submittedName>
</protein>
<evidence type="ECO:0000259" key="3">
    <source>
        <dbReference type="PROSITE" id="PS50097"/>
    </source>
</evidence>
<name>C1BPP2_CALRO</name>
<evidence type="ECO:0000313" key="4">
    <source>
        <dbReference type="EMBL" id="ACO10995.1"/>
    </source>
</evidence>